<sequence length="122" mass="13697">MSKCATQGKGAKLTVVVVRVGRHIGSPNLYCRCIRGVDQWRRIVRQPAQFTSLATLAKPKLSVASASKGNEQPSFGRGAFLCLQCLRVEKYNVAPQRSRWKSRRVLAALRRWTSAKLGMRRL</sequence>
<comment type="caution">
    <text evidence="1">The sequence shown here is derived from an EMBL/GenBank/DDBJ whole genome shotgun (WGS) entry which is preliminary data.</text>
</comment>
<keyword evidence="2" id="KW-1185">Reference proteome</keyword>
<reference evidence="1 2" key="1">
    <citation type="submission" date="2020-02" db="EMBL/GenBank/DDBJ databases">
        <title>Draft genome sequence of Haematococcus lacustris strain NIES-144.</title>
        <authorList>
            <person name="Morimoto D."/>
            <person name="Nakagawa S."/>
            <person name="Yoshida T."/>
            <person name="Sawayama S."/>
        </authorList>
    </citation>
    <scope>NUCLEOTIDE SEQUENCE [LARGE SCALE GENOMIC DNA]</scope>
    <source>
        <strain evidence="1 2">NIES-144</strain>
    </source>
</reference>
<organism evidence="1 2">
    <name type="scientific">Haematococcus lacustris</name>
    <name type="common">Green alga</name>
    <name type="synonym">Haematococcus pluvialis</name>
    <dbReference type="NCBI Taxonomy" id="44745"/>
    <lineage>
        <taxon>Eukaryota</taxon>
        <taxon>Viridiplantae</taxon>
        <taxon>Chlorophyta</taxon>
        <taxon>core chlorophytes</taxon>
        <taxon>Chlorophyceae</taxon>
        <taxon>CS clade</taxon>
        <taxon>Chlamydomonadales</taxon>
        <taxon>Haematococcaceae</taxon>
        <taxon>Haematococcus</taxon>
    </lineage>
</organism>
<evidence type="ECO:0000313" key="2">
    <source>
        <dbReference type="Proteomes" id="UP000485058"/>
    </source>
</evidence>
<dbReference type="AlphaFoldDB" id="A0A6A0A0U9"/>
<evidence type="ECO:0000313" key="1">
    <source>
        <dbReference type="EMBL" id="GFH22442.1"/>
    </source>
</evidence>
<dbReference type="Proteomes" id="UP000485058">
    <property type="component" value="Unassembled WGS sequence"/>
</dbReference>
<accession>A0A6A0A0U9</accession>
<name>A0A6A0A0U9_HAELA</name>
<gene>
    <name evidence="1" type="ORF">HaLaN_19911</name>
</gene>
<proteinExistence type="predicted"/>
<protein>
    <submittedName>
        <fullName evidence="1">Uncharacterized protein</fullName>
    </submittedName>
</protein>
<feature type="non-terminal residue" evidence="1">
    <location>
        <position position="122"/>
    </location>
</feature>
<dbReference type="EMBL" id="BLLF01002040">
    <property type="protein sequence ID" value="GFH22442.1"/>
    <property type="molecule type" value="Genomic_DNA"/>
</dbReference>